<dbReference type="AlphaFoldDB" id="A0A9N7NHI2"/>
<evidence type="ECO:0000313" key="3">
    <source>
        <dbReference type="EMBL" id="CAA0834715.1"/>
    </source>
</evidence>
<dbReference type="InterPro" id="IPR032640">
    <property type="entry name" value="AMPK1_CBM"/>
</dbReference>
<accession>A0A9N7NHI2</accession>
<dbReference type="PANTHER" id="PTHR47434:SF1">
    <property type="entry name" value="PROTEIN PTST HOMOLOG 2, CHLOROPLASTIC"/>
    <property type="match status" value="1"/>
</dbReference>
<keyword evidence="1" id="KW-0175">Coiled coil</keyword>
<dbReference type="PANTHER" id="PTHR47434">
    <property type="entry name" value="PROTEIN PTST HOMOLOG 3, CHLOROPLASTIC"/>
    <property type="match status" value="1"/>
</dbReference>
<dbReference type="EMBL" id="CACSLK010028053">
    <property type="protein sequence ID" value="CAA0834715.1"/>
    <property type="molecule type" value="Genomic_DNA"/>
</dbReference>
<sequence>MLSLIAANTCIPKSHHHSFSRLSGPLLVPPPIIVRNPWRKGKIYRKSVVLSCRSFGFTESRKKNLESNWRCWCKRGGGEWGDVELEEEIMKFMAKSEKPTMFPTKKELIGGRRLDLVEAIEKRGGWYSLGWDGEDVKGHVEEEAVEIDVAITEFQRRVGKFKESASWGEHSGNFSAGDDCELHSNSGDLDFLQLNASTSLEKSIEMDAEEDLGIEGILSRLERQRKSDLGFNLGKNGYDARAGSKDVNTARIGLGGNGRLASNVNQNDISDTYGTNSTQNNEPETWRTWSSQRAGFQHTNFEAAEISLSKDSAETDEESYHDGIFVKTEEYAEDGCNYKELNHKQIRTRLQQLESELNTALYSLRSKREENISEEVSGRPSDLQDLYDTWEFQENDVMSAKERLRSIRVKLAVLEGKMALAITDAQKAVERKQKRIDGARKALQLLRNTCIVWHSSASEVFLAGSFDGWTSQRKMEKSRTGIFSICLMLYPGRHEIKFIVDGKWKVDPLRPIVKNNGYENNLLIVT</sequence>
<keyword evidence="4" id="KW-1185">Reference proteome</keyword>
<gene>
    <name evidence="3" type="ORF">SHERM_02526</name>
</gene>
<reference evidence="3" key="1">
    <citation type="submission" date="2019-12" db="EMBL/GenBank/DDBJ databases">
        <authorList>
            <person name="Scholes J."/>
        </authorList>
    </citation>
    <scope>NUCLEOTIDE SEQUENCE</scope>
</reference>
<dbReference type="InterPro" id="IPR013783">
    <property type="entry name" value="Ig-like_fold"/>
</dbReference>
<dbReference type="GO" id="GO:0016301">
    <property type="term" value="F:kinase activity"/>
    <property type="evidence" value="ECO:0007669"/>
    <property type="project" value="UniProtKB-KW"/>
</dbReference>
<keyword evidence="3" id="KW-0808">Transferase</keyword>
<dbReference type="Gene3D" id="2.60.40.10">
    <property type="entry name" value="Immunoglobulins"/>
    <property type="match status" value="1"/>
</dbReference>
<feature type="domain" description="AMP-activated protein kinase glycogen-binding" evidence="2">
    <location>
        <begin position="448"/>
        <end position="525"/>
    </location>
</feature>
<name>A0A9N7NHI2_STRHE</name>
<evidence type="ECO:0000313" key="4">
    <source>
        <dbReference type="Proteomes" id="UP001153555"/>
    </source>
</evidence>
<dbReference type="InterPro" id="IPR014756">
    <property type="entry name" value="Ig_E-set"/>
</dbReference>
<organism evidence="3 4">
    <name type="scientific">Striga hermonthica</name>
    <name type="common">Purple witchweed</name>
    <name type="synonym">Buchnera hermonthica</name>
    <dbReference type="NCBI Taxonomy" id="68872"/>
    <lineage>
        <taxon>Eukaryota</taxon>
        <taxon>Viridiplantae</taxon>
        <taxon>Streptophyta</taxon>
        <taxon>Embryophyta</taxon>
        <taxon>Tracheophyta</taxon>
        <taxon>Spermatophyta</taxon>
        <taxon>Magnoliopsida</taxon>
        <taxon>eudicotyledons</taxon>
        <taxon>Gunneridae</taxon>
        <taxon>Pentapetalae</taxon>
        <taxon>asterids</taxon>
        <taxon>lamiids</taxon>
        <taxon>Lamiales</taxon>
        <taxon>Orobanchaceae</taxon>
        <taxon>Buchnereae</taxon>
        <taxon>Striga</taxon>
    </lineage>
</organism>
<evidence type="ECO:0000256" key="1">
    <source>
        <dbReference type="SAM" id="Coils"/>
    </source>
</evidence>
<dbReference type="CDD" id="cd02859">
    <property type="entry name" value="E_set_AMPKbeta_like_N"/>
    <property type="match status" value="1"/>
</dbReference>
<proteinExistence type="predicted"/>
<dbReference type="Proteomes" id="UP001153555">
    <property type="component" value="Unassembled WGS sequence"/>
</dbReference>
<keyword evidence="3" id="KW-0418">Kinase</keyword>
<evidence type="ECO:0000259" key="2">
    <source>
        <dbReference type="Pfam" id="PF16561"/>
    </source>
</evidence>
<feature type="coiled-coil region" evidence="1">
    <location>
        <begin position="422"/>
        <end position="449"/>
    </location>
</feature>
<dbReference type="SUPFAM" id="SSF81296">
    <property type="entry name" value="E set domains"/>
    <property type="match status" value="1"/>
</dbReference>
<comment type="caution">
    <text evidence="3">The sequence shown here is derived from an EMBL/GenBank/DDBJ whole genome shotgun (WGS) entry which is preliminary data.</text>
</comment>
<dbReference type="Pfam" id="PF16561">
    <property type="entry name" value="AMPK1_CBM"/>
    <property type="match status" value="1"/>
</dbReference>
<dbReference type="OrthoDB" id="879056at2759"/>
<dbReference type="GO" id="GO:0009507">
    <property type="term" value="C:chloroplast"/>
    <property type="evidence" value="ECO:0007669"/>
    <property type="project" value="UniProtKB-ARBA"/>
</dbReference>
<protein>
    <submittedName>
        <fullName evidence="3">5-AMP-activated protein kinase-related</fullName>
    </submittedName>
</protein>